<feature type="region of interest" description="Disordered" evidence="9">
    <location>
        <begin position="1"/>
        <end position="55"/>
    </location>
</feature>
<keyword evidence="4 7" id="KW-0067">ATP-binding</keyword>
<dbReference type="PROSITE" id="PS51195">
    <property type="entry name" value="Q_MOTIF"/>
    <property type="match status" value="1"/>
</dbReference>
<feature type="compositionally biased region" description="Polar residues" evidence="9">
    <location>
        <begin position="1"/>
        <end position="30"/>
    </location>
</feature>
<reference evidence="14" key="1">
    <citation type="journal article" date="2023" name="Commun. Biol.">
        <title>Genome analysis of Parmales, the sister group of diatoms, reveals the evolutionary specialization of diatoms from phago-mixotrophs to photoautotrophs.</title>
        <authorList>
            <person name="Ban H."/>
            <person name="Sato S."/>
            <person name="Yoshikawa S."/>
            <person name="Yamada K."/>
            <person name="Nakamura Y."/>
            <person name="Ichinomiya M."/>
            <person name="Sato N."/>
            <person name="Blanc-Mathieu R."/>
            <person name="Endo H."/>
            <person name="Kuwata A."/>
            <person name="Ogata H."/>
        </authorList>
    </citation>
    <scope>NUCLEOTIDE SEQUENCE [LARGE SCALE GENOMIC DNA]</scope>
</reference>
<feature type="region of interest" description="Disordered" evidence="9">
    <location>
        <begin position="67"/>
        <end position="91"/>
    </location>
</feature>
<keyword evidence="2 7" id="KW-0378">Hydrolase</keyword>
<evidence type="ECO:0000259" key="10">
    <source>
        <dbReference type="PROSITE" id="PS51192"/>
    </source>
</evidence>
<accession>A0A9W7G4W1</accession>
<feature type="domain" description="DEAD-box RNA helicase Q" evidence="12">
    <location>
        <begin position="98"/>
        <end position="126"/>
    </location>
</feature>
<evidence type="ECO:0000313" key="14">
    <source>
        <dbReference type="Proteomes" id="UP001165065"/>
    </source>
</evidence>
<dbReference type="SUPFAM" id="SSF52540">
    <property type="entry name" value="P-loop containing nucleoside triphosphate hydrolases"/>
    <property type="match status" value="1"/>
</dbReference>
<dbReference type="GO" id="GO:0003724">
    <property type="term" value="F:RNA helicase activity"/>
    <property type="evidence" value="ECO:0007669"/>
    <property type="project" value="UniProtKB-EC"/>
</dbReference>
<evidence type="ECO:0000256" key="4">
    <source>
        <dbReference type="ARBA" id="ARBA00022840"/>
    </source>
</evidence>
<feature type="region of interest" description="Disordered" evidence="9">
    <location>
        <begin position="341"/>
        <end position="361"/>
    </location>
</feature>
<sequence>MEELLSSLNDDTSPNVAYSPNTTKSPSLARNTTTTNTTNSGSRSKHTLNLDNTDERSNYYSTYHARPSELDRKTGNAETAAELSKNSTTSTTIFSPSSTFKDLGLHDKIVEGVTKMGIEKPTGVQVESCGVLLGGKGNTNLFVQSETGSGKTLAYLLPILHHLTVDAQTSKLKKIDRKMGGTRCLVLCPTRELASQTILTANKLCAGSFNWIVPGCLSGGEKRKSEKARLKKGVTILIGTPGRVLDHLQKTESLLMALKGKLEWVVLDEADRLLDMGLGKQVEEITQHLKANSPGSGRGRDGITWRTVLVSATVTAELRVLAKERIGGGKGGWEWARGKVEAEAGGGGGGEGGKGYEASTPHQLSQSSLTVPAKLRLPALTAFLAARVKEGKKIVVFMSTCDGVDYHRDLFSACTPIIPSSKESHGLFGSVPILRMHGSVPHSERSSTMSQFASSPSCVLLATDVAARGLNLPGVDWIVQYDPPSETSDYVHRAGRAARAGAAGCALLFLLPSEARYLDVLKQKGLKGMKTLSLSSTLNEAAAVCKEVTRQGLKGGSGGFRDKESKKGEAFAKRVHEIMEDVVTEDDKGRKAQAALVKREAREKVGKEDDDKGSKRAWKEGDREAEKVMAGGLLAKGRKAYVAFIRAYSAKEKAMKEDDIGGEILKVTGKRRSENLAFGAKEVEMEGGEEGGKKEVRKEGKKGKKRGAVEEGGGHGGGKKKRTATGTFTPKMVEFEKPKFEKPKEKNLKKKEATTGDKRKLMMQRAMDLGGMNAM</sequence>
<protein>
    <recommendedName>
        <fullName evidence="8">ATP-dependent RNA helicase</fullName>
        <ecNumber evidence="8">3.6.4.13</ecNumber>
    </recommendedName>
</protein>
<evidence type="ECO:0000256" key="3">
    <source>
        <dbReference type="ARBA" id="ARBA00022806"/>
    </source>
</evidence>
<evidence type="ECO:0000256" key="2">
    <source>
        <dbReference type="ARBA" id="ARBA00022801"/>
    </source>
</evidence>
<evidence type="ECO:0000256" key="1">
    <source>
        <dbReference type="ARBA" id="ARBA00022741"/>
    </source>
</evidence>
<feature type="domain" description="Helicase C-terminal" evidence="11">
    <location>
        <begin position="379"/>
        <end position="542"/>
    </location>
</feature>
<evidence type="ECO:0000313" key="13">
    <source>
        <dbReference type="EMBL" id="GMI32256.1"/>
    </source>
</evidence>
<feature type="compositionally biased region" description="Basic and acidic residues" evidence="9">
    <location>
        <begin position="733"/>
        <end position="760"/>
    </location>
</feature>
<organism evidence="13 14">
    <name type="scientific">Triparma columacea</name>
    <dbReference type="NCBI Taxonomy" id="722753"/>
    <lineage>
        <taxon>Eukaryota</taxon>
        <taxon>Sar</taxon>
        <taxon>Stramenopiles</taxon>
        <taxon>Ochrophyta</taxon>
        <taxon>Bolidophyceae</taxon>
        <taxon>Parmales</taxon>
        <taxon>Triparmaceae</taxon>
        <taxon>Triparma</taxon>
    </lineage>
</organism>
<feature type="compositionally biased region" description="Gly residues" evidence="9">
    <location>
        <begin position="344"/>
        <end position="355"/>
    </location>
</feature>
<keyword evidence="5 8" id="KW-0694">RNA-binding</keyword>
<evidence type="ECO:0000256" key="6">
    <source>
        <dbReference type="PROSITE-ProRule" id="PRU00552"/>
    </source>
</evidence>
<dbReference type="EMBL" id="BRYA01000017">
    <property type="protein sequence ID" value="GMI32256.1"/>
    <property type="molecule type" value="Genomic_DNA"/>
</dbReference>
<keyword evidence="3 7" id="KW-0347">Helicase</keyword>
<evidence type="ECO:0000256" key="5">
    <source>
        <dbReference type="ARBA" id="ARBA00022884"/>
    </source>
</evidence>
<dbReference type="GO" id="GO:0005524">
    <property type="term" value="F:ATP binding"/>
    <property type="evidence" value="ECO:0007669"/>
    <property type="project" value="UniProtKB-UniRule"/>
</dbReference>
<dbReference type="InterPro" id="IPR014001">
    <property type="entry name" value="Helicase_ATP-bd"/>
</dbReference>
<dbReference type="SMART" id="SM00487">
    <property type="entry name" value="DEXDc"/>
    <property type="match status" value="1"/>
</dbReference>
<proteinExistence type="inferred from homology"/>
<dbReference type="GO" id="GO:0003723">
    <property type="term" value="F:RNA binding"/>
    <property type="evidence" value="ECO:0007669"/>
    <property type="project" value="UniProtKB-UniRule"/>
</dbReference>
<comment type="caution">
    <text evidence="13">The sequence shown here is derived from an EMBL/GenBank/DDBJ whole genome shotgun (WGS) entry which is preliminary data.</text>
</comment>
<name>A0A9W7G4W1_9STRA</name>
<evidence type="ECO:0000256" key="8">
    <source>
        <dbReference type="RuleBase" id="RU365068"/>
    </source>
</evidence>
<feature type="region of interest" description="Disordered" evidence="9">
    <location>
        <begin position="683"/>
        <end position="761"/>
    </location>
</feature>
<dbReference type="PROSITE" id="PS51192">
    <property type="entry name" value="HELICASE_ATP_BIND_1"/>
    <property type="match status" value="1"/>
</dbReference>
<dbReference type="OrthoDB" id="201050at2759"/>
<dbReference type="InterPro" id="IPR027417">
    <property type="entry name" value="P-loop_NTPase"/>
</dbReference>
<evidence type="ECO:0000256" key="9">
    <source>
        <dbReference type="SAM" id="MobiDB-lite"/>
    </source>
</evidence>
<dbReference type="EC" id="3.6.4.13" evidence="8"/>
<dbReference type="InterPro" id="IPR011545">
    <property type="entry name" value="DEAD/DEAH_box_helicase_dom"/>
</dbReference>
<dbReference type="Proteomes" id="UP001165065">
    <property type="component" value="Unassembled WGS sequence"/>
</dbReference>
<dbReference type="Pfam" id="PF00270">
    <property type="entry name" value="DEAD"/>
    <property type="match status" value="1"/>
</dbReference>
<comment type="similarity">
    <text evidence="7">Belongs to the DEAD box helicase family.</text>
</comment>
<evidence type="ECO:0000259" key="11">
    <source>
        <dbReference type="PROSITE" id="PS51194"/>
    </source>
</evidence>
<dbReference type="GO" id="GO:0016787">
    <property type="term" value="F:hydrolase activity"/>
    <property type="evidence" value="ECO:0007669"/>
    <property type="project" value="UniProtKB-KW"/>
</dbReference>
<gene>
    <name evidence="13" type="ORF">TrCOL_g5215</name>
</gene>
<comment type="function">
    <text evidence="8">RNA helicase.</text>
</comment>
<keyword evidence="1 7" id="KW-0547">Nucleotide-binding</keyword>
<dbReference type="PANTHER" id="PTHR24031">
    <property type="entry name" value="RNA HELICASE"/>
    <property type="match status" value="1"/>
</dbReference>
<dbReference type="PROSITE" id="PS00039">
    <property type="entry name" value="DEAD_ATP_HELICASE"/>
    <property type="match status" value="1"/>
</dbReference>
<dbReference type="InterPro" id="IPR014014">
    <property type="entry name" value="RNA_helicase_DEAD_Q_motif"/>
</dbReference>
<dbReference type="CDD" id="cd18787">
    <property type="entry name" value="SF2_C_DEAD"/>
    <property type="match status" value="1"/>
</dbReference>
<dbReference type="PROSITE" id="PS51194">
    <property type="entry name" value="HELICASE_CTER"/>
    <property type="match status" value="1"/>
</dbReference>
<dbReference type="Gene3D" id="3.40.50.300">
    <property type="entry name" value="P-loop containing nucleotide triphosphate hydrolases"/>
    <property type="match status" value="2"/>
</dbReference>
<feature type="region of interest" description="Disordered" evidence="9">
    <location>
        <begin position="600"/>
        <end position="623"/>
    </location>
</feature>
<dbReference type="Pfam" id="PF00271">
    <property type="entry name" value="Helicase_C"/>
    <property type="match status" value="1"/>
</dbReference>
<comment type="domain">
    <text evidence="8">The Q motif is unique to and characteristic of the DEAD box family of RNA helicases and controls ATP binding and hydrolysis.</text>
</comment>
<keyword evidence="14" id="KW-1185">Reference proteome</keyword>
<dbReference type="SMART" id="SM00490">
    <property type="entry name" value="HELICc"/>
    <property type="match status" value="1"/>
</dbReference>
<comment type="catalytic activity">
    <reaction evidence="8">
        <text>ATP + H2O = ADP + phosphate + H(+)</text>
        <dbReference type="Rhea" id="RHEA:13065"/>
        <dbReference type="ChEBI" id="CHEBI:15377"/>
        <dbReference type="ChEBI" id="CHEBI:15378"/>
        <dbReference type="ChEBI" id="CHEBI:30616"/>
        <dbReference type="ChEBI" id="CHEBI:43474"/>
        <dbReference type="ChEBI" id="CHEBI:456216"/>
        <dbReference type="EC" id="3.6.4.13"/>
    </reaction>
</comment>
<dbReference type="AlphaFoldDB" id="A0A9W7G4W1"/>
<evidence type="ECO:0000256" key="7">
    <source>
        <dbReference type="RuleBase" id="RU000492"/>
    </source>
</evidence>
<feature type="domain" description="Helicase ATP-binding" evidence="10">
    <location>
        <begin position="132"/>
        <end position="332"/>
    </location>
</feature>
<feature type="short sequence motif" description="Q motif" evidence="6">
    <location>
        <begin position="98"/>
        <end position="126"/>
    </location>
</feature>
<evidence type="ECO:0000259" key="12">
    <source>
        <dbReference type="PROSITE" id="PS51195"/>
    </source>
</evidence>
<dbReference type="InterPro" id="IPR000629">
    <property type="entry name" value="RNA-helicase_DEAD-box_CS"/>
</dbReference>
<dbReference type="InterPro" id="IPR001650">
    <property type="entry name" value="Helicase_C-like"/>
</dbReference>